<evidence type="ECO:0000313" key="10">
    <source>
        <dbReference type="Proteomes" id="UP001155280"/>
    </source>
</evidence>
<dbReference type="PRINTS" id="PR00702">
    <property type="entry name" value="ACRIFLAVINRP"/>
</dbReference>
<dbReference type="InterPro" id="IPR001036">
    <property type="entry name" value="Acrflvin-R"/>
</dbReference>
<feature type="transmembrane region" description="Helical" evidence="8">
    <location>
        <begin position="888"/>
        <end position="907"/>
    </location>
</feature>
<dbReference type="Gene3D" id="1.20.1600.10">
    <property type="entry name" value="Outer membrane efflux proteins (OEP)"/>
    <property type="match status" value="1"/>
</dbReference>
<feature type="transmembrane region" description="Helical" evidence="8">
    <location>
        <begin position="1065"/>
        <end position="1084"/>
    </location>
</feature>
<feature type="transmembrane region" description="Helical" evidence="8">
    <location>
        <begin position="396"/>
        <end position="417"/>
    </location>
</feature>
<dbReference type="SUPFAM" id="SSF56954">
    <property type="entry name" value="Outer membrane efflux proteins (OEP)"/>
    <property type="match status" value="1"/>
</dbReference>
<dbReference type="InterPro" id="IPR027463">
    <property type="entry name" value="AcrB_DN_DC_subdom"/>
</dbReference>
<reference evidence="9" key="1">
    <citation type="submission" date="2022-07" db="EMBL/GenBank/DDBJ databases">
        <title>Gramela sediminis sp. nov., isolated from deep-sea sediment of the Indian Ocean.</title>
        <authorList>
            <person name="Shi H."/>
        </authorList>
    </citation>
    <scope>NUCLEOTIDE SEQUENCE</scope>
    <source>
        <strain evidence="9">GC03-9</strain>
    </source>
</reference>
<comment type="similarity">
    <text evidence="2">Belongs to the resistance-nodulation-cell division (RND) (TC 2.A.6) family.</text>
</comment>
<feature type="transmembrane region" description="Helical" evidence="8">
    <location>
        <begin position="1018"/>
        <end position="1044"/>
    </location>
</feature>
<feature type="transmembrane region" description="Helical" evidence="8">
    <location>
        <begin position="478"/>
        <end position="504"/>
    </location>
</feature>
<keyword evidence="6 8" id="KW-1133">Transmembrane helix</keyword>
<dbReference type="PANTHER" id="PTHR32063">
    <property type="match status" value="1"/>
</dbReference>
<comment type="subcellular location">
    <subcellularLocation>
        <location evidence="1">Cell membrane</location>
        <topology evidence="1">Multi-pass membrane protein</topology>
    </subcellularLocation>
</comment>
<protein>
    <submittedName>
        <fullName evidence="9">CusA/CzcA family heavy metal efflux RND transporter</fullName>
    </submittedName>
</protein>
<comment type="caution">
    <text evidence="9">The sequence shown here is derived from an EMBL/GenBank/DDBJ whole genome shotgun (WGS) entry which is preliminary data.</text>
</comment>
<dbReference type="SUPFAM" id="SSF82866">
    <property type="entry name" value="Multidrug efflux transporter AcrB transmembrane domain"/>
    <property type="match status" value="2"/>
</dbReference>
<keyword evidence="5 8" id="KW-0812">Transmembrane</keyword>
<dbReference type="Gene3D" id="3.30.70.1440">
    <property type="entry name" value="Multidrug efflux transporter AcrB pore domain"/>
    <property type="match status" value="1"/>
</dbReference>
<keyword evidence="4" id="KW-1003">Cell membrane</keyword>
<organism evidence="9 10">
    <name type="scientific">Christiangramia oceanisediminis</name>
    <dbReference type="NCBI Taxonomy" id="2920386"/>
    <lineage>
        <taxon>Bacteria</taxon>
        <taxon>Pseudomonadati</taxon>
        <taxon>Bacteroidota</taxon>
        <taxon>Flavobacteriia</taxon>
        <taxon>Flavobacteriales</taxon>
        <taxon>Flavobacteriaceae</taxon>
        <taxon>Christiangramia</taxon>
    </lineage>
</organism>
<dbReference type="Pfam" id="PF00873">
    <property type="entry name" value="ACR_tran"/>
    <property type="match status" value="1"/>
</dbReference>
<dbReference type="EMBL" id="JANCNS010000002">
    <property type="protein sequence ID" value="MCP9200619.1"/>
    <property type="molecule type" value="Genomic_DNA"/>
</dbReference>
<proteinExistence type="inferred from homology"/>
<dbReference type="GO" id="GO:0005886">
    <property type="term" value="C:plasma membrane"/>
    <property type="evidence" value="ECO:0007669"/>
    <property type="project" value="UniProtKB-SubCell"/>
</dbReference>
<dbReference type="NCBIfam" id="TIGR00914">
    <property type="entry name" value="2A0601"/>
    <property type="match status" value="1"/>
</dbReference>
<name>A0A9X2RAP1_9FLAO</name>
<feature type="transmembrane region" description="Helical" evidence="8">
    <location>
        <begin position="914"/>
        <end position="933"/>
    </location>
</feature>
<dbReference type="GO" id="GO:0008324">
    <property type="term" value="F:monoatomic cation transmembrane transporter activity"/>
    <property type="evidence" value="ECO:0007669"/>
    <property type="project" value="InterPro"/>
</dbReference>
<dbReference type="Gene3D" id="3.30.70.1320">
    <property type="entry name" value="Multidrug efflux transporter AcrB pore domain like"/>
    <property type="match status" value="1"/>
</dbReference>
<dbReference type="GO" id="GO:0042910">
    <property type="term" value="F:xenobiotic transmembrane transporter activity"/>
    <property type="evidence" value="ECO:0007669"/>
    <property type="project" value="TreeGrafter"/>
</dbReference>
<keyword evidence="10" id="KW-1185">Reference proteome</keyword>
<dbReference type="Gene3D" id="3.30.2090.10">
    <property type="entry name" value="Multidrug efflux transporter AcrB TolC docking domain, DN and DC subdomains"/>
    <property type="match status" value="2"/>
</dbReference>
<evidence type="ECO:0000256" key="2">
    <source>
        <dbReference type="ARBA" id="ARBA00010942"/>
    </source>
</evidence>
<keyword evidence="3" id="KW-0813">Transport</keyword>
<dbReference type="RefSeq" id="WP_241551380.1">
    <property type="nucleotide sequence ID" value="NZ_JANCNS010000002.1"/>
</dbReference>
<feature type="transmembrane region" description="Helical" evidence="8">
    <location>
        <begin position="939"/>
        <end position="961"/>
    </location>
</feature>
<sequence>MINRIISFSINNKFIIGLLTIALIGTGIWSMSTVNLGSVPDITNNQVQVITQSPNLATEDIEQFVTYPVELSMGNLPGVTEIRSVSRFGLSVVTIVFKDDMGTYLPRQLVQEKLNELNQTIPEKFGSPAMGPISTGLGQIYEYTIKPEEGYADDYSPMELRTIQDWIVKRQLTLLEGVVEVNSFGGSIKQYEVAVNPEKLNSTGISISEVYEALSRNNVNTGGAYIEKNKMSNFIRGEGLIRSLDDIREISITTQNGIPVTIGDVAENVQYGSQVRYGAFTQDGEEAVGGIIMMLKGANPNAVIQDVKDRMAEVSKSLPEGLTIEPIIDRSELIGRTTDTVKTNLLEGALIVIFALVILLGSLRGGLITATTIPLSLLFAFILMKQFNVWANLMSLGAIDFGIIIDGAVIIIEGTVYEIQKRIRSGKIKFKKGVMDEVAYDAGSTMMGSAFFGQIIILIVFAPILFLTGVEGKMFRPMAFTFGFAMIGAIFLCLTYVPMMSALLMKPIQNKKNWFGRFERWLEKISDKIIRAIQKAYMPLLKGALKLKLIVLGSAVVLLIIAGFLFSRMGGEFVPQLDEGDIAMQALIRPGSSLTESIEVSKKIENLLLENFPEIKTATARIGVADIPTDPMPMDIADMYLILEKDKDKWTTSDTKEGLIEQIKEKLNEELTGVNLVFTQPVELRFNELLEGVREDIAVKLYGEDLKVLSEKVQEMADIIQTVPGAGDVNPERTSGLPQMTVKFNRRKIAQYGLDIQKVNDYISTAFAGGTAGVIFEGEKRFDLVVRFDENHRKNIDDLRGMYIDLPDGTQVPIKEVANIEYVAGPMQISRDDTYRRTYVGVNARGRDVESVVNDIQQKLDEELDLPPGYYISYGGEFENLQSAKDRLIIVVPIALFLIFVLLYFALQSFSQSIMIYIAIPLAAIGGVFALWIRDMPFSISAGVGFIVLFGVAVLNGLVLINRFNSLKEEGVTSIRERIFTGTKERIRPIMLTATTDIFGFLPMAFSTSAGAEVQQPLATVVIGGMLTATLLTLIVLPVLYTFVERKREKKKQKSNELKNTYSGSLATILVIGCILAGTFSASAQSNMEENNQVLQDSLQTISLENAKEMAVKNYPQLKAAQLAIEGEEVLRKTAFDFGNTQIFTGKEEVGNGSEGVYTKIGVQQQGIDIFGIAPRLKLQKERVALAENALDLNTIEIERRVSRAWASVYAQKKIFQVYKKMDSIFEDIERAARIRYETEATSKLEYLATSNQGNEVRIQLEQSFRNYQKSLQQLNLWLASDTLYDVPEVSVETLDEPLNFLVESLENHPFLNVAEQRVDVARAVTRERKSEFLPKLQGQYAMQEINGQSGFYQYQIGIQIPLFFGPTLGRTQEAKINREIAEQNFYQDKLELETEYKNMREEFIKWRNSWNYYKEKALPLAKEQQNGSVLAFKEGAIDYVTFLQNIRDAIRIEVHAWSAFNDYLDSRYQLEYYLKNSK</sequence>
<dbReference type="InterPro" id="IPR004763">
    <property type="entry name" value="CusA-like"/>
</dbReference>
<evidence type="ECO:0000256" key="4">
    <source>
        <dbReference type="ARBA" id="ARBA00022475"/>
    </source>
</evidence>
<evidence type="ECO:0000256" key="5">
    <source>
        <dbReference type="ARBA" id="ARBA00022692"/>
    </source>
</evidence>
<dbReference type="Proteomes" id="UP001155280">
    <property type="component" value="Unassembled WGS sequence"/>
</dbReference>
<dbReference type="SUPFAM" id="SSF82714">
    <property type="entry name" value="Multidrug efflux transporter AcrB TolC docking domain, DN and DC subdomains"/>
    <property type="match status" value="2"/>
</dbReference>
<evidence type="ECO:0000256" key="3">
    <source>
        <dbReference type="ARBA" id="ARBA00022448"/>
    </source>
</evidence>
<dbReference type="Gene3D" id="1.20.1640.10">
    <property type="entry name" value="Multidrug efflux transporter AcrB transmembrane domain"/>
    <property type="match status" value="2"/>
</dbReference>
<evidence type="ECO:0000256" key="8">
    <source>
        <dbReference type="SAM" id="Phobius"/>
    </source>
</evidence>
<dbReference type="SUPFAM" id="SSF82693">
    <property type="entry name" value="Multidrug efflux transporter AcrB pore domain, PN1, PN2, PC1 and PC2 subdomains"/>
    <property type="match status" value="2"/>
</dbReference>
<feature type="transmembrane region" description="Helical" evidence="8">
    <location>
        <begin position="343"/>
        <end position="360"/>
    </location>
</feature>
<feature type="transmembrane region" description="Helical" evidence="8">
    <location>
        <begin position="547"/>
        <end position="566"/>
    </location>
</feature>
<evidence type="ECO:0000256" key="6">
    <source>
        <dbReference type="ARBA" id="ARBA00022989"/>
    </source>
</evidence>
<dbReference type="GO" id="GO:0015562">
    <property type="term" value="F:efflux transmembrane transporter activity"/>
    <property type="evidence" value="ECO:0007669"/>
    <property type="project" value="InterPro"/>
</dbReference>
<evidence type="ECO:0000256" key="1">
    <source>
        <dbReference type="ARBA" id="ARBA00004651"/>
    </source>
</evidence>
<gene>
    <name evidence="9" type="ORF">MKO06_11915</name>
</gene>
<dbReference type="Gene3D" id="3.30.70.1430">
    <property type="entry name" value="Multidrug efflux transporter AcrB pore domain"/>
    <property type="match status" value="2"/>
</dbReference>
<accession>A0A9X2RAP1</accession>
<feature type="transmembrane region" description="Helical" evidence="8">
    <location>
        <begin position="987"/>
        <end position="1006"/>
    </location>
</feature>
<keyword evidence="7 8" id="KW-0472">Membrane</keyword>
<dbReference type="PANTHER" id="PTHR32063:SF24">
    <property type="entry name" value="CATION EFFLUX SYSTEM (ACRB_ACRD_ACRF FAMILY)"/>
    <property type="match status" value="1"/>
</dbReference>
<evidence type="ECO:0000256" key="7">
    <source>
        <dbReference type="ARBA" id="ARBA00023136"/>
    </source>
</evidence>
<evidence type="ECO:0000313" key="9">
    <source>
        <dbReference type="EMBL" id="MCP9200619.1"/>
    </source>
</evidence>
<feature type="transmembrane region" description="Helical" evidence="8">
    <location>
        <begin position="438"/>
        <end position="466"/>
    </location>
</feature>